<dbReference type="GO" id="GO:0003676">
    <property type="term" value="F:nucleic acid binding"/>
    <property type="evidence" value="ECO:0007669"/>
    <property type="project" value="InterPro"/>
</dbReference>
<dbReference type="SUPFAM" id="SSF50249">
    <property type="entry name" value="Nucleic acid-binding proteins"/>
    <property type="match status" value="1"/>
</dbReference>
<dbReference type="PRINTS" id="PR01042">
    <property type="entry name" value="TRNASYNTHASP"/>
</dbReference>
<dbReference type="Pfam" id="PF01336">
    <property type="entry name" value="tRNA_anti-codon"/>
    <property type="match status" value="1"/>
</dbReference>
<dbReference type="Gene3D" id="2.40.50.140">
    <property type="entry name" value="Nucleic acid-binding proteins"/>
    <property type="match status" value="1"/>
</dbReference>
<dbReference type="NCBIfam" id="NF003483">
    <property type="entry name" value="PRK05159.1"/>
    <property type="match status" value="1"/>
</dbReference>
<keyword evidence="6" id="KW-0648">Protein biosynthesis</keyword>
<dbReference type="GO" id="GO:0006421">
    <property type="term" value="P:asparaginyl-tRNA aminoacylation"/>
    <property type="evidence" value="ECO:0007669"/>
    <property type="project" value="UniProtKB-UniRule"/>
</dbReference>
<proteinExistence type="inferred from homology"/>
<dbReference type="InterPro" id="IPR004365">
    <property type="entry name" value="NA-bd_OB_tRNA"/>
</dbReference>
<dbReference type="PANTHER" id="PTHR22594:SF34">
    <property type="entry name" value="ASPARAGINE--TRNA LIGASE, MITOCHONDRIAL-RELATED"/>
    <property type="match status" value="1"/>
</dbReference>
<dbReference type="PANTHER" id="PTHR22594">
    <property type="entry name" value="ASPARTYL/LYSYL-TRNA SYNTHETASE"/>
    <property type="match status" value="1"/>
</dbReference>
<evidence type="ECO:0000256" key="2">
    <source>
        <dbReference type="ARBA" id="ARBA00012816"/>
    </source>
</evidence>
<name>A0A0M0BN79_9ARCH</name>
<evidence type="ECO:0000256" key="4">
    <source>
        <dbReference type="ARBA" id="ARBA00022741"/>
    </source>
</evidence>
<dbReference type="GO" id="GO:0004816">
    <property type="term" value="F:asparagine-tRNA ligase activity"/>
    <property type="evidence" value="ECO:0007669"/>
    <property type="project" value="UniProtKB-UniRule"/>
</dbReference>
<gene>
    <name evidence="10" type="ORF">AC482_04960</name>
</gene>
<dbReference type="PATRIC" id="fig|1685127.3.peg.1320"/>
<dbReference type="NCBIfam" id="TIGR00457">
    <property type="entry name" value="asnS"/>
    <property type="match status" value="1"/>
</dbReference>
<keyword evidence="3" id="KW-0436">Ligase</keyword>
<dbReference type="InterPro" id="IPR012340">
    <property type="entry name" value="NA-bd_OB-fold"/>
</dbReference>
<dbReference type="EC" id="6.1.1.22" evidence="2 8"/>
<dbReference type="Proteomes" id="UP000037210">
    <property type="component" value="Unassembled WGS sequence"/>
</dbReference>
<dbReference type="Pfam" id="PF00152">
    <property type="entry name" value="tRNA-synt_2"/>
    <property type="match status" value="1"/>
</dbReference>
<evidence type="ECO:0000313" key="10">
    <source>
        <dbReference type="EMBL" id="KON30022.1"/>
    </source>
</evidence>
<dbReference type="CDD" id="cd00776">
    <property type="entry name" value="AsxRS_core"/>
    <property type="match status" value="1"/>
</dbReference>
<feature type="domain" description="Aminoacyl-transfer RNA synthetases class-II family profile" evidence="9">
    <location>
        <begin position="135"/>
        <end position="435"/>
    </location>
</feature>
<comment type="similarity">
    <text evidence="1">Belongs to the class-II aminoacyl-tRNA synthetase family.</text>
</comment>
<evidence type="ECO:0000256" key="7">
    <source>
        <dbReference type="ARBA" id="ARBA00023146"/>
    </source>
</evidence>
<reference evidence="10 11" key="1">
    <citation type="submission" date="2015-06" db="EMBL/GenBank/DDBJ databases">
        <title>New insights into the roles of widespread benthic archaea in carbon and nitrogen cycling.</title>
        <authorList>
            <person name="Lazar C.S."/>
            <person name="Baker B.J."/>
            <person name="Seitz K.W."/>
            <person name="Hyde A.S."/>
            <person name="Dick G.J."/>
            <person name="Hinrichs K.-U."/>
            <person name="Teske A.P."/>
        </authorList>
    </citation>
    <scope>NUCLEOTIDE SEQUENCE [LARGE SCALE GENOMIC DNA]</scope>
    <source>
        <strain evidence="10">DG-45</strain>
    </source>
</reference>
<evidence type="ECO:0000256" key="1">
    <source>
        <dbReference type="ARBA" id="ARBA00008226"/>
    </source>
</evidence>
<accession>A0A0M0BN79</accession>
<dbReference type="InterPro" id="IPR004364">
    <property type="entry name" value="Aa-tRNA-synt_II"/>
</dbReference>
<evidence type="ECO:0000256" key="8">
    <source>
        <dbReference type="NCBIfam" id="TIGR00457"/>
    </source>
</evidence>
<dbReference type="PROSITE" id="PS50862">
    <property type="entry name" value="AA_TRNA_LIGASE_II"/>
    <property type="match status" value="1"/>
</dbReference>
<evidence type="ECO:0000313" key="11">
    <source>
        <dbReference type="Proteomes" id="UP000037210"/>
    </source>
</evidence>
<dbReference type="EMBL" id="LFWZ01000044">
    <property type="protein sequence ID" value="KON30022.1"/>
    <property type="molecule type" value="Genomic_DNA"/>
</dbReference>
<dbReference type="InterPro" id="IPR004522">
    <property type="entry name" value="Asn-tRNA-ligase"/>
</dbReference>
<dbReference type="InterPro" id="IPR006195">
    <property type="entry name" value="aa-tRNA-synth_II"/>
</dbReference>
<comment type="caution">
    <text evidence="10">The sequence shown here is derived from an EMBL/GenBank/DDBJ whole genome shotgun (WGS) entry which is preliminary data.</text>
</comment>
<keyword evidence="4" id="KW-0547">Nucleotide-binding</keyword>
<protein>
    <recommendedName>
        <fullName evidence="2 8">Asparagine--tRNA ligase</fullName>
        <ecNumber evidence="2 8">6.1.1.22</ecNumber>
    </recommendedName>
</protein>
<evidence type="ECO:0000256" key="3">
    <source>
        <dbReference type="ARBA" id="ARBA00022598"/>
    </source>
</evidence>
<dbReference type="GO" id="GO:0005524">
    <property type="term" value="F:ATP binding"/>
    <property type="evidence" value="ECO:0007669"/>
    <property type="project" value="UniProtKB-KW"/>
</dbReference>
<sequence>MSRFVDIAEVLDGEHDGGRVAIRGWMYNRRSSGGIQFLMMRDGTGVMQCTLSRGGVDEETFNHVDSLPVESVIELEGVVRVDERAPDGRELSVDNVGGVIESQPDFPIARKRHGVEFLLDNRHLYIRDPRIQAILRLRARFMEAARDWFRERGYTEIQSPSFITAACEGGSTLFEVNYFDREGVYLSQSWQLYAEAMIGSLGKIYTIAPSFRAEASRTRRHVSEFWHLEVEEPWTELEGIMRVGDELVTHIVHALAREMPRELRQAGRDPQELLRMATPFPRISYDEAVEILQGLGIDMRWGDDFGWQQLNPLSRRFEAPFWIVGFPTVTKPFYHKPDPGRPEVTLSADLIAPEGYDEIIGGGQRIHDYDELLKRIHDDNLDPADYSWYLDLRRWGSVPHSGFGLGIERVLMWICKLDHIRDTIPFPRDMRRIFP</sequence>
<evidence type="ECO:0000259" key="9">
    <source>
        <dbReference type="PROSITE" id="PS50862"/>
    </source>
</evidence>
<dbReference type="AlphaFoldDB" id="A0A0M0BN79"/>
<dbReference type="NCBIfam" id="NF003037">
    <property type="entry name" value="PRK03932.1"/>
    <property type="match status" value="1"/>
</dbReference>
<dbReference type="Gene3D" id="3.30.930.10">
    <property type="entry name" value="Bira Bifunctional Protein, Domain 2"/>
    <property type="match status" value="1"/>
</dbReference>
<keyword evidence="7" id="KW-0030">Aminoacyl-tRNA synthetase</keyword>
<dbReference type="InterPro" id="IPR045864">
    <property type="entry name" value="aa-tRNA-synth_II/BPL/LPL"/>
</dbReference>
<evidence type="ECO:0000256" key="5">
    <source>
        <dbReference type="ARBA" id="ARBA00022840"/>
    </source>
</evidence>
<keyword evidence="5" id="KW-0067">ATP-binding</keyword>
<evidence type="ECO:0000256" key="6">
    <source>
        <dbReference type="ARBA" id="ARBA00022917"/>
    </source>
</evidence>
<organism evidence="10 11">
    <name type="scientific">miscellaneous Crenarchaeota group-15 archaeon DG-45</name>
    <dbReference type="NCBI Taxonomy" id="1685127"/>
    <lineage>
        <taxon>Archaea</taxon>
        <taxon>Candidatus Bathyarchaeota</taxon>
        <taxon>MCG-15</taxon>
    </lineage>
</organism>
<dbReference type="SUPFAM" id="SSF55681">
    <property type="entry name" value="Class II aaRS and biotin synthetases"/>
    <property type="match status" value="1"/>
</dbReference>
<dbReference type="InterPro" id="IPR002312">
    <property type="entry name" value="Asp/Asn-tRNA-synth_IIb"/>
</dbReference>